<dbReference type="SMR" id="A0A7Z0J7M9"/>
<reference evidence="3 4" key="1">
    <citation type="submission" date="2020-07" db="EMBL/GenBank/DDBJ databases">
        <title>Sequencing the genomes of 1000 actinobacteria strains.</title>
        <authorList>
            <person name="Klenk H.-P."/>
        </authorList>
    </citation>
    <scope>NUCLEOTIDE SEQUENCE [LARGE SCALE GENOMIC DNA]</scope>
    <source>
        <strain evidence="3 4">LI1</strain>
    </source>
</reference>
<keyword evidence="3" id="KW-0413">Isomerase</keyword>
<dbReference type="PANTHER" id="PTHR12110:SF41">
    <property type="entry name" value="INOSOSE DEHYDRATASE"/>
    <property type="match status" value="1"/>
</dbReference>
<evidence type="ECO:0000259" key="2">
    <source>
        <dbReference type="Pfam" id="PF01261"/>
    </source>
</evidence>
<dbReference type="SUPFAM" id="SSF51658">
    <property type="entry name" value="Xylose isomerase-like"/>
    <property type="match status" value="1"/>
</dbReference>
<sequence length="296" mass="32098">MTRNEAPVQIGAHALVFTGTFDEKGLTLAIEKTKQAGFDLIEIPLMDPTNFDRNLAARLVKENDLAVSASLGLSDSTDLTSPDPAIVAAGEALLNECLDIVSTMGGRNLCGVLYSAMKKYMQPQTASGRASSAAALGRLASRADGLGIHLSLEVVNRYETNLMNTGRAALEFLGEVDHANVSVHLDTYHMNIEESDLFTPVLDVNDRLGYVHIGESHRGYLGSGTVDFDGFFRGLARINYDGPVVFESFSSSVVSAELSNTLGIWRNLWQDSDDLAAHANRFIRDQLHAVETISLH</sequence>
<dbReference type="InterPro" id="IPR050312">
    <property type="entry name" value="IolE/XylAMocC-like"/>
</dbReference>
<proteinExistence type="predicted"/>
<accession>A0A7Z0J7M9</accession>
<organism evidence="3 4">
    <name type="scientific">Glaciibacter psychrotolerans</name>
    <dbReference type="NCBI Taxonomy" id="670054"/>
    <lineage>
        <taxon>Bacteria</taxon>
        <taxon>Bacillati</taxon>
        <taxon>Actinomycetota</taxon>
        <taxon>Actinomycetes</taxon>
        <taxon>Micrococcales</taxon>
        <taxon>Microbacteriaceae</taxon>
        <taxon>Glaciibacter</taxon>
    </lineage>
</organism>
<feature type="domain" description="Xylose isomerase-like TIM barrel" evidence="2">
    <location>
        <begin position="31"/>
        <end position="260"/>
    </location>
</feature>
<dbReference type="Proteomes" id="UP000537260">
    <property type="component" value="Unassembled WGS sequence"/>
</dbReference>
<name>A0A7Z0J7M9_9MICO</name>
<dbReference type="PANTHER" id="PTHR12110">
    <property type="entry name" value="HYDROXYPYRUVATE ISOMERASE"/>
    <property type="match status" value="1"/>
</dbReference>
<evidence type="ECO:0000313" key="4">
    <source>
        <dbReference type="Proteomes" id="UP000537260"/>
    </source>
</evidence>
<gene>
    <name evidence="3" type="ORF">HNR05_002934</name>
</gene>
<dbReference type="InterPro" id="IPR013022">
    <property type="entry name" value="Xyl_isomerase-like_TIM-brl"/>
</dbReference>
<dbReference type="EMBL" id="JACCFM010000001">
    <property type="protein sequence ID" value="NYJ21143.1"/>
    <property type="molecule type" value="Genomic_DNA"/>
</dbReference>
<dbReference type="AlphaFoldDB" id="A0A7Z0J7M9"/>
<evidence type="ECO:0000313" key="3">
    <source>
        <dbReference type="EMBL" id="NYJ21143.1"/>
    </source>
</evidence>
<protein>
    <submittedName>
        <fullName evidence="3">D-psicose/D-tagatose/L-ribulose 3-epimerase</fullName>
        <ecNumber evidence="3">5.1.3.30</ecNumber>
        <ecNumber evidence="3">5.1.3.31</ecNumber>
    </submittedName>
</protein>
<evidence type="ECO:0000256" key="1">
    <source>
        <dbReference type="ARBA" id="ARBA00023277"/>
    </source>
</evidence>
<dbReference type="InterPro" id="IPR036237">
    <property type="entry name" value="Xyl_isomerase-like_sf"/>
</dbReference>
<dbReference type="EC" id="5.1.3.30" evidence="3"/>
<dbReference type="Pfam" id="PF01261">
    <property type="entry name" value="AP_endonuc_2"/>
    <property type="match status" value="1"/>
</dbReference>
<dbReference type="RefSeq" id="WP_179579789.1">
    <property type="nucleotide sequence ID" value="NZ_JACCFM010000001.1"/>
</dbReference>
<comment type="caution">
    <text evidence="3">The sequence shown here is derived from an EMBL/GenBank/DDBJ whole genome shotgun (WGS) entry which is preliminary data.</text>
</comment>
<dbReference type="EC" id="5.1.3.31" evidence="3"/>
<keyword evidence="4" id="KW-1185">Reference proteome</keyword>
<keyword evidence="1" id="KW-0119">Carbohydrate metabolism</keyword>
<dbReference type="Gene3D" id="3.20.20.150">
    <property type="entry name" value="Divalent-metal-dependent TIM barrel enzymes"/>
    <property type="match status" value="1"/>
</dbReference>
<dbReference type="GO" id="GO:0016853">
    <property type="term" value="F:isomerase activity"/>
    <property type="evidence" value="ECO:0007669"/>
    <property type="project" value="UniProtKB-KW"/>
</dbReference>